<evidence type="ECO:0000259" key="5">
    <source>
        <dbReference type="Pfam" id="PF13693"/>
    </source>
</evidence>
<comment type="similarity">
    <text evidence="1">Belongs to the ner transcriptional regulatory family.</text>
</comment>
<organism evidence="6 7">
    <name type="scientific">Aliiroseovarius crassostreae</name>
    <dbReference type="NCBI Taxonomy" id="154981"/>
    <lineage>
        <taxon>Bacteria</taxon>
        <taxon>Pseudomonadati</taxon>
        <taxon>Pseudomonadota</taxon>
        <taxon>Alphaproteobacteria</taxon>
        <taxon>Rhodobacterales</taxon>
        <taxon>Paracoccaceae</taxon>
        <taxon>Aliiroseovarius</taxon>
    </lineage>
</organism>
<proteinExistence type="inferred from homology"/>
<protein>
    <recommendedName>
        <fullName evidence="5">Ner winged helix-turn-helix DNA-binding domain-containing protein</fullName>
    </recommendedName>
</protein>
<keyword evidence="7" id="KW-1185">Reference proteome</keyword>
<name>A0A0P7J0T7_9RHOB</name>
<dbReference type="OrthoDB" id="5405994at2"/>
<gene>
    <name evidence="6" type="ORF">AKJ29_05850</name>
</gene>
<evidence type="ECO:0000256" key="1">
    <source>
        <dbReference type="ARBA" id="ARBA00006157"/>
    </source>
</evidence>
<comment type="caution">
    <text evidence="6">The sequence shown here is derived from an EMBL/GenBank/DDBJ whole genome shotgun (WGS) entry which is preliminary data.</text>
</comment>
<dbReference type="Proteomes" id="UP000050471">
    <property type="component" value="Unassembled WGS sequence"/>
</dbReference>
<evidence type="ECO:0000313" key="6">
    <source>
        <dbReference type="EMBL" id="KPN64761.1"/>
    </source>
</evidence>
<dbReference type="Pfam" id="PF13693">
    <property type="entry name" value="HTH_35"/>
    <property type="match status" value="1"/>
</dbReference>
<dbReference type="GO" id="GO:0003677">
    <property type="term" value="F:DNA binding"/>
    <property type="evidence" value="ECO:0007669"/>
    <property type="project" value="UniProtKB-KW"/>
</dbReference>
<dbReference type="InterPro" id="IPR010982">
    <property type="entry name" value="Lambda_DNA-bd_dom_sf"/>
</dbReference>
<dbReference type="Gene3D" id="1.10.260.40">
    <property type="entry name" value="lambda repressor-like DNA-binding domains"/>
    <property type="match status" value="1"/>
</dbReference>
<dbReference type="STRING" id="154981.AKJ29_05850"/>
<evidence type="ECO:0000313" key="7">
    <source>
        <dbReference type="Proteomes" id="UP000050471"/>
    </source>
</evidence>
<keyword evidence="2" id="KW-0805">Transcription regulation</keyword>
<dbReference type="SUPFAM" id="SSF47413">
    <property type="entry name" value="lambda repressor-like DNA-binding domains"/>
    <property type="match status" value="1"/>
</dbReference>
<dbReference type="InterPro" id="IPR038722">
    <property type="entry name" value="Ner_HTH_dom"/>
</dbReference>
<dbReference type="EMBL" id="LKBA01000001">
    <property type="protein sequence ID" value="KPN64761.1"/>
    <property type="molecule type" value="Genomic_DNA"/>
</dbReference>
<keyword evidence="3" id="KW-0238">DNA-binding</keyword>
<accession>A0A0P7J0T7</accession>
<keyword evidence="4" id="KW-0804">Transcription</keyword>
<feature type="domain" description="Ner winged helix-turn-helix DNA-binding" evidence="5">
    <location>
        <begin position="8"/>
        <end position="65"/>
    </location>
</feature>
<evidence type="ECO:0000256" key="4">
    <source>
        <dbReference type="ARBA" id="ARBA00023163"/>
    </source>
</evidence>
<dbReference type="AlphaFoldDB" id="A0A0P7J0T7"/>
<sequence length="78" mass="8644">MSMTDDYHNRMKAALRERGSSFSKIARELGVGRSAVTHAAKRRHVSKRIETAIAAHLGKDIDEIWGEAGVPLQEGRQS</sequence>
<reference evidence="6 7" key="1">
    <citation type="submission" date="2015-09" db="EMBL/GenBank/DDBJ databases">
        <title>Draft genome sequence of Aliiroseovarius crassostreae CV919-312TSm, the causative agent of Roseovarius Oyster Disease (formerly Juvenile Oyster Disease).</title>
        <authorList>
            <person name="Kessner L."/>
            <person name="Spinard E."/>
            <person name="Nelson D."/>
        </authorList>
    </citation>
    <scope>NUCLEOTIDE SEQUENCE [LARGE SCALE GENOMIC DNA]</scope>
    <source>
        <strain evidence="6 7">CV919-312</strain>
    </source>
</reference>
<evidence type="ECO:0000256" key="3">
    <source>
        <dbReference type="ARBA" id="ARBA00023125"/>
    </source>
</evidence>
<evidence type="ECO:0000256" key="2">
    <source>
        <dbReference type="ARBA" id="ARBA00023015"/>
    </source>
</evidence>